<dbReference type="Gene3D" id="2.60.120.380">
    <property type="match status" value="2"/>
</dbReference>
<evidence type="ECO:0000256" key="2">
    <source>
        <dbReference type="SAM" id="SignalP"/>
    </source>
</evidence>
<reference evidence="5" key="1">
    <citation type="journal article" date="2019" name="Int. J. Syst. Evol. Microbiol.">
        <title>The Global Catalogue of Microorganisms (GCM) 10K type strain sequencing project: providing services to taxonomists for standard genome sequencing and annotation.</title>
        <authorList>
            <consortium name="The Broad Institute Genomics Platform"/>
            <consortium name="The Broad Institute Genome Sequencing Center for Infectious Disease"/>
            <person name="Wu L."/>
            <person name="Ma J."/>
        </authorList>
    </citation>
    <scope>NUCLEOTIDE SEQUENCE [LARGE SCALE GENOMIC DNA]</scope>
    <source>
        <strain evidence="5">CGMCC 4.1467</strain>
    </source>
</reference>
<dbReference type="Pfam" id="PF04151">
    <property type="entry name" value="PPC"/>
    <property type="match status" value="1"/>
</dbReference>
<feature type="domain" description="Peptidase C-terminal archaeal/bacterial" evidence="3">
    <location>
        <begin position="331"/>
        <end position="400"/>
    </location>
</feature>
<evidence type="ECO:0000313" key="4">
    <source>
        <dbReference type="EMBL" id="MFC7338836.1"/>
    </source>
</evidence>
<feature type="region of interest" description="Disordered" evidence="1">
    <location>
        <begin position="753"/>
        <end position="799"/>
    </location>
</feature>
<dbReference type="SUPFAM" id="SSF89260">
    <property type="entry name" value="Collagen-binding domain"/>
    <property type="match status" value="1"/>
</dbReference>
<dbReference type="RefSeq" id="WP_379714723.1">
    <property type="nucleotide sequence ID" value="NZ_JBHTBS010000010.1"/>
</dbReference>
<evidence type="ECO:0000259" key="3">
    <source>
        <dbReference type="Pfam" id="PF04151"/>
    </source>
</evidence>
<dbReference type="Proteomes" id="UP001596472">
    <property type="component" value="Unassembled WGS sequence"/>
</dbReference>
<dbReference type="Gene3D" id="2.60.40.10">
    <property type="entry name" value="Immunoglobulins"/>
    <property type="match status" value="1"/>
</dbReference>
<feature type="compositionally biased region" description="Basic and acidic residues" evidence="1">
    <location>
        <begin position="760"/>
        <end position="783"/>
    </location>
</feature>
<comment type="caution">
    <text evidence="4">The sequence shown here is derived from an EMBL/GenBank/DDBJ whole genome shotgun (WGS) entry which is preliminary data.</text>
</comment>
<feature type="chain" id="PRO_5047226213" evidence="2">
    <location>
        <begin position="19"/>
        <end position="799"/>
    </location>
</feature>
<dbReference type="EMBL" id="JBHTBS010000010">
    <property type="protein sequence ID" value="MFC7338836.1"/>
    <property type="molecule type" value="Genomic_DNA"/>
</dbReference>
<proteinExistence type="predicted"/>
<protein>
    <submittedName>
        <fullName evidence="4">Pre-peptidase C-terminal domain-containing protein</fullName>
    </submittedName>
</protein>
<dbReference type="InterPro" id="IPR013783">
    <property type="entry name" value="Ig-like_fold"/>
</dbReference>
<organism evidence="4 5">
    <name type="scientific">Haloferula chungangensis</name>
    <dbReference type="NCBI Taxonomy" id="1048331"/>
    <lineage>
        <taxon>Bacteria</taxon>
        <taxon>Pseudomonadati</taxon>
        <taxon>Verrucomicrobiota</taxon>
        <taxon>Verrucomicrobiia</taxon>
        <taxon>Verrucomicrobiales</taxon>
        <taxon>Verrucomicrobiaceae</taxon>
        <taxon>Haloferula</taxon>
    </lineage>
</organism>
<accession>A0ABW2L8V0</accession>
<keyword evidence="2" id="KW-0732">Signal</keyword>
<sequence>MLRLFSILAFALLTVADAGFTPELARILPQGIQRGTEIDINLRGNRLEAPEEILFHKSGIEVLKLEAKDPKHVIARIRISPDAELGEHPLRLRTKGGVTFLRSLWVGQFSTLEEKEPNNSFEAPQKVSLNSTVQGLAKTEDEDVYSVNLKKGEALSVEVEAMRLGRLFFDAYVAILDPKRFELAACDDSPLLYTDASASIIAPEDGEYRIVVREAAYEGNDQSAYRLHIGSFPRPSAAFPPGAKPGETLDFRFIGDPSGELTRSITIPPDASGRFPVFAERGGLFSPSPNWIEVSPLEHLVETEPNEGAKAATPAPAIPFAVHGLISKEKDVDWYRFAAKKGQNLDFNILARGLRSPLDSVIGVHDSKGKGLANNDDQGSPDSILKWTCPADGDYFVSVRDKLMRSGPDFFYRLEATTRAPSISATLPVAERNKSQVRKVISVPRGNRYATVVNIARSNLGCDALFDSGPLPAGMSMHVPEIPRSLTSFPVVFEAQADAAIAGGYVPFTIRSTGDKAPQVSGPLKEEIHHVEVNNQGPYHSTFSEKIAVAIIEEAPFTITLETPPTPIVQRGILKLKVRAHRQDGFDEAINLRFLWNPPGIGSPTNLKLEKGKNEIDYEINANADAPGGEWQVCVLADANTAQGPVFVSSSLVPLKVVEPWVTATIDLSATEQSRNVPVLCKLEYLTTFKGKAKAELMGLPHGTKTKPIEFPHGTADLTFPIEVAKDAAVGKHNGLFLRIDVPDQGTTILHQTGHGGTLRIDKPSQKEVAAKPKADKAKENKPAAKPLSRLEQLRQKAP</sequence>
<name>A0ABW2L8V0_9BACT</name>
<gene>
    <name evidence="4" type="ORF">ACFQY0_16695</name>
</gene>
<keyword evidence="5" id="KW-1185">Reference proteome</keyword>
<evidence type="ECO:0000313" key="5">
    <source>
        <dbReference type="Proteomes" id="UP001596472"/>
    </source>
</evidence>
<feature type="signal peptide" evidence="2">
    <location>
        <begin position="1"/>
        <end position="18"/>
    </location>
</feature>
<evidence type="ECO:0000256" key="1">
    <source>
        <dbReference type="SAM" id="MobiDB-lite"/>
    </source>
</evidence>
<dbReference type="InterPro" id="IPR007280">
    <property type="entry name" value="Peptidase_C_arc/bac"/>
</dbReference>